<feature type="transmembrane region" description="Helical" evidence="6">
    <location>
        <begin position="35"/>
        <end position="55"/>
    </location>
</feature>
<accession>A0AAV1FDD0</accession>
<dbReference type="AlphaFoldDB" id="A0AAV1FDD0"/>
<dbReference type="Proteomes" id="UP001178508">
    <property type="component" value="Chromosome 6"/>
</dbReference>
<comment type="subcellular location">
    <subcellularLocation>
        <location evidence="1">Mitochondrion membrane</location>
        <topology evidence="1">Multi-pass membrane protein</topology>
    </subcellularLocation>
</comment>
<keyword evidence="8" id="KW-1185">Reference proteome</keyword>
<dbReference type="GO" id="GO:0031966">
    <property type="term" value="C:mitochondrial membrane"/>
    <property type="evidence" value="ECO:0007669"/>
    <property type="project" value="UniProtKB-SubCell"/>
</dbReference>
<evidence type="ECO:0000256" key="2">
    <source>
        <dbReference type="ARBA" id="ARBA00022692"/>
    </source>
</evidence>
<keyword evidence="3 6" id="KW-1133">Transmembrane helix</keyword>
<evidence type="ECO:0000313" key="8">
    <source>
        <dbReference type="Proteomes" id="UP001178508"/>
    </source>
</evidence>
<evidence type="ECO:0000256" key="6">
    <source>
        <dbReference type="SAM" id="Phobius"/>
    </source>
</evidence>
<dbReference type="PANTHER" id="PTHR16296:SF2">
    <property type="entry name" value="TRANSMEMBRANE PROTEIN 126A"/>
    <property type="match status" value="1"/>
</dbReference>
<organism evidence="7 8">
    <name type="scientific">Xyrichtys novacula</name>
    <name type="common">Pearly razorfish</name>
    <name type="synonym">Hemipteronotus novacula</name>
    <dbReference type="NCBI Taxonomy" id="13765"/>
    <lineage>
        <taxon>Eukaryota</taxon>
        <taxon>Metazoa</taxon>
        <taxon>Chordata</taxon>
        <taxon>Craniata</taxon>
        <taxon>Vertebrata</taxon>
        <taxon>Euteleostomi</taxon>
        <taxon>Actinopterygii</taxon>
        <taxon>Neopterygii</taxon>
        <taxon>Teleostei</taxon>
        <taxon>Neoteleostei</taxon>
        <taxon>Acanthomorphata</taxon>
        <taxon>Eupercaria</taxon>
        <taxon>Labriformes</taxon>
        <taxon>Labridae</taxon>
        <taxon>Xyrichtys</taxon>
    </lineage>
</organism>
<keyword evidence="2 6" id="KW-0812">Transmembrane</keyword>
<protein>
    <submittedName>
        <fullName evidence="7">Transmembrane protein 126A-like</fullName>
    </submittedName>
</protein>
<keyword evidence="5 6" id="KW-0472">Membrane</keyword>
<dbReference type="Pfam" id="PF07114">
    <property type="entry name" value="TMEM126"/>
    <property type="match status" value="1"/>
</dbReference>
<name>A0AAV1FDD0_XYRNO</name>
<keyword evidence="4" id="KW-0496">Mitochondrion</keyword>
<reference evidence="7" key="1">
    <citation type="submission" date="2023-08" db="EMBL/GenBank/DDBJ databases">
        <authorList>
            <person name="Alioto T."/>
            <person name="Alioto T."/>
            <person name="Gomez Garrido J."/>
        </authorList>
    </citation>
    <scope>NUCLEOTIDE SEQUENCE</scope>
</reference>
<evidence type="ECO:0000313" key="7">
    <source>
        <dbReference type="EMBL" id="CAJ1058598.1"/>
    </source>
</evidence>
<dbReference type="EMBL" id="OY660869">
    <property type="protein sequence ID" value="CAJ1058598.1"/>
    <property type="molecule type" value="Genomic_DNA"/>
</dbReference>
<feature type="transmembrane region" description="Helical" evidence="6">
    <location>
        <begin position="67"/>
        <end position="87"/>
    </location>
</feature>
<evidence type="ECO:0000256" key="3">
    <source>
        <dbReference type="ARBA" id="ARBA00022989"/>
    </source>
</evidence>
<sequence length="200" mass="21687">MSENPDVPGRALTRVVISEMLMKNYEKLPNNDQKLFQYAPVYLGGNAAIAGLVSNSLYRRALNVRQAVITSAIPMSVLPFLTTVALYSAVVTNPLLSGDLNCPSCAFIRGALVGVVGGGLYPILLALPVNIGLAARYSSALFPEKGKALQFAVDISKPVMNQMKLVLLIQAFFGVYLSSRNFDAYTKLAHLTFGREERTD</sequence>
<proteinExistence type="predicted"/>
<evidence type="ECO:0000256" key="5">
    <source>
        <dbReference type="ARBA" id="ARBA00023136"/>
    </source>
</evidence>
<gene>
    <name evidence="7" type="ORF">XNOV1_A018491</name>
</gene>
<dbReference type="PANTHER" id="PTHR16296">
    <property type="entry name" value="UNCHARACTERIZED HYPOTHALAMUS PROTEIN HT007"/>
    <property type="match status" value="1"/>
</dbReference>
<evidence type="ECO:0000256" key="4">
    <source>
        <dbReference type="ARBA" id="ARBA00023128"/>
    </source>
</evidence>
<dbReference type="GO" id="GO:0032981">
    <property type="term" value="P:mitochondrial respiratory chain complex I assembly"/>
    <property type="evidence" value="ECO:0007669"/>
    <property type="project" value="TreeGrafter"/>
</dbReference>
<evidence type="ECO:0000256" key="1">
    <source>
        <dbReference type="ARBA" id="ARBA00004225"/>
    </source>
</evidence>
<dbReference type="InterPro" id="IPR009801">
    <property type="entry name" value="TMEM126"/>
</dbReference>
<feature type="transmembrane region" description="Helical" evidence="6">
    <location>
        <begin position="107"/>
        <end position="127"/>
    </location>
</feature>